<dbReference type="EMBL" id="CP021111">
    <property type="protein sequence ID" value="ARP97157.1"/>
    <property type="molecule type" value="Genomic_DNA"/>
</dbReference>
<dbReference type="Proteomes" id="UP000194161">
    <property type="component" value="Chromosome"/>
</dbReference>
<dbReference type="CDD" id="cd06533">
    <property type="entry name" value="Glyco_transf_WecG_TagA"/>
    <property type="match status" value="1"/>
</dbReference>
<sequence>MPSADSPTLPKARLFSLDIAAVTFDGAVRALVQAAEQRDGRARVVVTPNVDHIVRLDAAPELRARYAKADYIFADGMPVVWASRLLGRPLPQRVTGADLFVALCRQAQQRGWRVMLLGGRPGSEADLHARFAQYFPGLHIDIVCPSMQFEPLGDEGRAFARKVRETSPDVVFTCLGMPKQENWALHHAPTLPGGIVLCVGAAMEFAIGLQRRAPHRLQRVGMEWLWRLLTNPRRLWRRYLVDDPWFAMLCWKQWRSQRNVGV</sequence>
<evidence type="ECO:0000256" key="2">
    <source>
        <dbReference type="ARBA" id="ARBA00022679"/>
    </source>
</evidence>
<keyword evidence="4" id="KW-1185">Reference proteome</keyword>
<dbReference type="STRING" id="463040.CAL15_23960"/>
<name>A0A1W6ZIR1_9BORD</name>
<dbReference type="AlphaFoldDB" id="A0A1W6ZIR1"/>
<protein>
    <submittedName>
        <fullName evidence="3">Capsular biosynthesis protein</fullName>
    </submittedName>
</protein>
<dbReference type="Pfam" id="PF03808">
    <property type="entry name" value="Glyco_tran_WecG"/>
    <property type="match status" value="1"/>
</dbReference>
<reference evidence="3 4" key="1">
    <citation type="submission" date="2017-05" db="EMBL/GenBank/DDBJ databases">
        <title>Complete and WGS of Bordetella genogroups.</title>
        <authorList>
            <person name="Spilker T."/>
            <person name="LiPuma J."/>
        </authorList>
    </citation>
    <scope>NUCLEOTIDE SEQUENCE [LARGE SCALE GENOMIC DNA]</scope>
    <source>
        <strain evidence="3 4">AU7206</strain>
    </source>
</reference>
<dbReference type="OrthoDB" id="9808602at2"/>
<organism evidence="3 4">
    <name type="scientific">Bordetella genomosp. 13</name>
    <dbReference type="NCBI Taxonomy" id="463040"/>
    <lineage>
        <taxon>Bacteria</taxon>
        <taxon>Pseudomonadati</taxon>
        <taxon>Pseudomonadota</taxon>
        <taxon>Betaproteobacteria</taxon>
        <taxon>Burkholderiales</taxon>
        <taxon>Alcaligenaceae</taxon>
        <taxon>Bordetella</taxon>
    </lineage>
</organism>
<accession>A0A1W6ZIR1</accession>
<keyword evidence="2" id="KW-0808">Transferase</keyword>
<dbReference type="InterPro" id="IPR004629">
    <property type="entry name" value="WecG_TagA_CpsF"/>
</dbReference>
<dbReference type="PANTHER" id="PTHR34136:SF1">
    <property type="entry name" value="UDP-N-ACETYL-D-MANNOSAMINURONIC ACID TRANSFERASE"/>
    <property type="match status" value="1"/>
</dbReference>
<evidence type="ECO:0000313" key="3">
    <source>
        <dbReference type="EMBL" id="ARP97157.1"/>
    </source>
</evidence>
<dbReference type="PANTHER" id="PTHR34136">
    <property type="match status" value="1"/>
</dbReference>
<keyword evidence="1" id="KW-0328">Glycosyltransferase</keyword>
<proteinExistence type="predicted"/>
<dbReference type="RefSeq" id="WP_086080796.1">
    <property type="nucleotide sequence ID" value="NZ_CP021111.1"/>
</dbReference>
<dbReference type="NCBIfam" id="TIGR00696">
    <property type="entry name" value="wecG_tagA_cpsF"/>
    <property type="match status" value="1"/>
</dbReference>
<evidence type="ECO:0000313" key="4">
    <source>
        <dbReference type="Proteomes" id="UP000194161"/>
    </source>
</evidence>
<dbReference type="GO" id="GO:0016758">
    <property type="term" value="F:hexosyltransferase activity"/>
    <property type="evidence" value="ECO:0007669"/>
    <property type="project" value="TreeGrafter"/>
</dbReference>
<dbReference type="KEGG" id="bgm:CAL15_23960"/>
<gene>
    <name evidence="3" type="ORF">CAL15_23960</name>
</gene>
<evidence type="ECO:0000256" key="1">
    <source>
        <dbReference type="ARBA" id="ARBA00022676"/>
    </source>
</evidence>